<protein>
    <submittedName>
        <fullName evidence="1">Uncharacterized protein</fullName>
    </submittedName>
</protein>
<proteinExistence type="predicted"/>
<dbReference type="EMBL" id="LR797306">
    <property type="protein sequence ID" value="CAB4200097.1"/>
    <property type="molecule type" value="Genomic_DNA"/>
</dbReference>
<reference evidence="1" key="1">
    <citation type="submission" date="2020-05" db="EMBL/GenBank/DDBJ databases">
        <authorList>
            <person name="Chiriac C."/>
            <person name="Salcher M."/>
            <person name="Ghai R."/>
            <person name="Kavagutti S V."/>
        </authorList>
    </citation>
    <scope>NUCLEOTIDE SEQUENCE</scope>
</reference>
<evidence type="ECO:0000313" key="1">
    <source>
        <dbReference type="EMBL" id="CAB4200097.1"/>
    </source>
</evidence>
<gene>
    <name evidence="1" type="ORF">UFOVP1351_24</name>
</gene>
<sequence length="325" mass="34740">MSALGIGAVAAPIVGGIIGSEQARSEQERAERIRQQMLELYKNIDVPTVAQQEIQLEKLASQGQLTPELEQALTQGRSEMAGVSTDPRLRDAQMAALAGLQDVANNGGMSATDRARWNQMQSELNQNEQGNRGAIMQDMARRGQAGSGMELAAQLMNQQASAQRASQQGMDVKAQAEQRALQALMQSGDMAGAMRGQEFGEKSAAAQAQDAINRFNVQNRQQVMGGNVDRRNSAQASNLGEKQRIADTNVGLGNQQQMHNKGLIQTQFQNQMSRANGMSGAMGSQANAADDTANRTANMWAGIGSGVGQGAAAYANYNRKKKDEA</sequence>
<organism evidence="1">
    <name type="scientific">uncultured Caudovirales phage</name>
    <dbReference type="NCBI Taxonomy" id="2100421"/>
    <lineage>
        <taxon>Viruses</taxon>
        <taxon>Duplodnaviria</taxon>
        <taxon>Heunggongvirae</taxon>
        <taxon>Uroviricota</taxon>
        <taxon>Caudoviricetes</taxon>
        <taxon>Peduoviridae</taxon>
        <taxon>Maltschvirus</taxon>
        <taxon>Maltschvirus maltsch</taxon>
    </lineage>
</organism>
<accession>A0A6J5S3W4</accession>
<name>A0A6J5S3W4_9CAUD</name>